<keyword evidence="2" id="KW-1185">Reference proteome</keyword>
<evidence type="ECO:0008006" key="3">
    <source>
        <dbReference type="Google" id="ProtNLM"/>
    </source>
</evidence>
<reference evidence="1 2" key="1">
    <citation type="submission" date="2022-10" db="EMBL/GenBank/DDBJ databases">
        <title>High-quality genome sequences of two octocoral-associated bacteria, Endozoicomonas euniceicola EF212 and Endozoicomonas gorgoniicola PS125.</title>
        <authorList>
            <person name="Chiou Y.-J."/>
            <person name="Chen Y.-H."/>
        </authorList>
    </citation>
    <scope>NUCLEOTIDE SEQUENCE [LARGE SCALE GENOMIC DNA]</scope>
    <source>
        <strain evidence="1 2">PS125</strain>
    </source>
</reference>
<evidence type="ECO:0000313" key="1">
    <source>
        <dbReference type="EMBL" id="MCW7554038.1"/>
    </source>
</evidence>
<proteinExistence type="predicted"/>
<gene>
    <name evidence="1" type="ORF">NX722_15705</name>
</gene>
<name>A0ABT3MY65_9GAMM</name>
<comment type="caution">
    <text evidence="1">The sequence shown here is derived from an EMBL/GenBank/DDBJ whole genome shotgun (WGS) entry which is preliminary data.</text>
</comment>
<dbReference type="Gene3D" id="3.40.50.10810">
    <property type="entry name" value="Tandem AAA-ATPase domain"/>
    <property type="match status" value="1"/>
</dbReference>
<evidence type="ECO:0000313" key="2">
    <source>
        <dbReference type="Proteomes" id="UP001209854"/>
    </source>
</evidence>
<dbReference type="Proteomes" id="UP001209854">
    <property type="component" value="Unassembled WGS sequence"/>
</dbReference>
<organism evidence="1 2">
    <name type="scientific">Endozoicomonas gorgoniicola</name>
    <dbReference type="NCBI Taxonomy" id="1234144"/>
    <lineage>
        <taxon>Bacteria</taxon>
        <taxon>Pseudomonadati</taxon>
        <taxon>Pseudomonadota</taxon>
        <taxon>Gammaproteobacteria</taxon>
        <taxon>Oceanospirillales</taxon>
        <taxon>Endozoicomonadaceae</taxon>
        <taxon>Endozoicomonas</taxon>
    </lineage>
</organism>
<sequence>MDEAHRSRRKKITDSCLEEKADPNNLMRFLSQISQRTKSMLLATATPVQLHPVEAFDLLSILALGSDQVLGDPWSEWRKADRAVPMVMGESEIPVDEALAWSWVRNPLPQAEDHRTFRDLRRRLQLQPGDHVVDAGSFNQLRGPDKTKLRRVLPDYGRQHNPFIRHIIRRTRDYLEATIDPETGEPYLKPGKRQANSIYQTALKS</sequence>
<dbReference type="EMBL" id="JAPFCC010000001">
    <property type="protein sequence ID" value="MCW7554038.1"/>
    <property type="molecule type" value="Genomic_DNA"/>
</dbReference>
<accession>A0ABT3MY65</accession>
<dbReference type="RefSeq" id="WP_262563776.1">
    <property type="nucleotide sequence ID" value="NZ_JAPFCC010000001.1"/>
</dbReference>
<dbReference type="InterPro" id="IPR038718">
    <property type="entry name" value="SNF2-like_sf"/>
</dbReference>
<protein>
    <recommendedName>
        <fullName evidence="3">Helicase ATP-binding domain-containing protein</fullName>
    </recommendedName>
</protein>